<dbReference type="Gene3D" id="3.30.70.330">
    <property type="match status" value="1"/>
</dbReference>
<feature type="coiled-coil region" evidence="1">
    <location>
        <begin position="282"/>
        <end position="309"/>
    </location>
</feature>
<dbReference type="KEGG" id="vg:1727412"/>
<dbReference type="RefSeq" id="NP_203215.1">
    <property type="nucleotide sequence ID" value="NC_003083.1"/>
</dbReference>
<evidence type="ECO:0000259" key="2">
    <source>
        <dbReference type="PROSITE" id="PS50102"/>
    </source>
</evidence>
<dbReference type="InterPro" id="IPR000504">
    <property type="entry name" value="RRM_dom"/>
</dbReference>
<dbReference type="InterPro" id="IPR012677">
    <property type="entry name" value="Nucleotide-bd_a/b_plait_sf"/>
</dbReference>
<keyword evidence="4" id="KW-1185">Reference proteome</keyword>
<sequence>MATRSATRKRQATEEINVGKVFKHNKLCDSIHDDFLGFCNLDEIDYYEALKLEFNPNQVVDEQFVLDVIRLTNVVTKQVRKYRNLNEQHHNNYVYNVLIMINHARSVLTDQSKKERYDKIVVEKNTNVMKLCDNYIMQLKQVGQELTEAKQKFVQELKSFNLPQFRKMLNESLDERLQKWLSSQMVTIERPTTMNRVLVKWVLFEEEVNYNKQQVEQMLRNYFEQFGNIVNVYVCDLETGRAIVEFATLIAQRKAIEQSRLPNVRFTVTEYMLTEFYNSQMRAKLRDKMNSIGSQLNDLQQQLADAQAQLNRS</sequence>
<dbReference type="OrthoDB" id="6023at10239"/>
<evidence type="ECO:0000313" key="3">
    <source>
        <dbReference type="EMBL" id="AAK85610.1"/>
    </source>
</evidence>
<protein>
    <recommendedName>
        <fullName evidence="2">RRM domain-containing protein</fullName>
    </recommendedName>
</protein>
<accession>Q91GK5</accession>
<organismHost>
    <name type="scientific">Lepidoptera</name>
    <name type="common">moths &amp; butterflies</name>
    <dbReference type="NCBI Taxonomy" id="7088"/>
</organismHost>
<reference evidence="3 4" key="1">
    <citation type="journal article" date="2002" name="J. Gen. Virol.">
        <title>Whole genome analysis of the Epiphyas postvittana nucleopolyhedrovirus.</title>
        <authorList>
            <person name="Hyink O."/>
            <person name="Dellow R.A."/>
            <person name="Olsen M.J."/>
            <person name="Caradoc-Davies K.M.B."/>
            <person name="Drake K."/>
            <person name="Herniou E.A."/>
            <person name="Cory J.S."/>
            <person name="O'Reilly D.R."/>
            <person name="Ward V.K."/>
        </authorList>
    </citation>
    <scope>NUCLEOTIDE SEQUENCE [LARGE SCALE GENOMIC DNA]</scope>
</reference>
<evidence type="ECO:0000313" key="4">
    <source>
        <dbReference type="Proteomes" id="UP000203221"/>
    </source>
</evidence>
<dbReference type="GeneID" id="1727412"/>
<dbReference type="PROSITE" id="PS50102">
    <property type="entry name" value="RRM"/>
    <property type="match status" value="1"/>
</dbReference>
<keyword evidence="1" id="KW-0175">Coiled coil</keyword>
<dbReference type="Proteomes" id="UP000203221">
    <property type="component" value="Segment"/>
</dbReference>
<dbReference type="GO" id="GO:0003723">
    <property type="term" value="F:RNA binding"/>
    <property type="evidence" value="ECO:0007669"/>
    <property type="project" value="InterPro"/>
</dbReference>
<name>Q91GK5_NPVEP</name>
<evidence type="ECO:0000256" key="1">
    <source>
        <dbReference type="SAM" id="Coils"/>
    </source>
</evidence>
<dbReference type="InterPro" id="IPR035979">
    <property type="entry name" value="RBD_domain_sf"/>
</dbReference>
<dbReference type="Pfam" id="PF00076">
    <property type="entry name" value="RRM_1"/>
    <property type="match status" value="1"/>
</dbReference>
<proteinExistence type="predicted"/>
<feature type="domain" description="RRM" evidence="2">
    <location>
        <begin position="201"/>
        <end position="288"/>
    </location>
</feature>
<organism evidence="3 4">
    <name type="scientific">Epiphyas postvittana nucleopolyhedrovirus</name>
    <name type="common">EppoMNPV</name>
    <dbReference type="NCBI Taxonomy" id="70600"/>
    <lineage>
        <taxon>Viruses</taxon>
        <taxon>Viruses incertae sedis</taxon>
        <taxon>Naldaviricetes</taxon>
        <taxon>Lefavirales</taxon>
        <taxon>Baculoviridae</taxon>
        <taxon>Alphabaculovirus</taxon>
        <taxon>Alphabaculovirus eppostvittanae</taxon>
    </lineage>
</organism>
<dbReference type="EMBL" id="AY043265">
    <property type="protein sequence ID" value="AAK85610.1"/>
    <property type="molecule type" value="Genomic_DNA"/>
</dbReference>
<dbReference type="SUPFAM" id="SSF54928">
    <property type="entry name" value="RNA-binding domain, RBD"/>
    <property type="match status" value="1"/>
</dbReference>